<dbReference type="AlphaFoldDB" id="Q6IHS5"/>
<feature type="transmembrane region" description="Helical" evidence="2">
    <location>
        <begin position="6"/>
        <end position="26"/>
    </location>
</feature>
<keyword evidence="2" id="KW-0472">Membrane</keyword>
<evidence type="ECO:0000256" key="1">
    <source>
        <dbReference type="SAM" id="MobiDB-lite"/>
    </source>
</evidence>
<reference evidence="3" key="1">
    <citation type="journal article" date="2003" name="Genome Biol.">
        <title>An integrated gene annotation and transcriptional profiling approach towards the full gene content of the Drosophila genome.</title>
        <authorList>
            <person name="Hild M."/>
            <person name="Beckmann B."/>
            <person name="Haas S.A."/>
            <person name="Koch B."/>
            <person name="Solovyev V."/>
            <person name="Busold C."/>
            <person name="Fellenberg K."/>
            <person name="Boutros M."/>
            <person name="Vingron M."/>
            <person name="Sauer F."/>
            <person name="Hoheisel J.D."/>
            <person name="Paro R."/>
        </authorList>
    </citation>
    <scope>NUCLEOTIDE SEQUENCE</scope>
</reference>
<evidence type="ECO:0000313" key="3">
    <source>
        <dbReference type="EMBL" id="DAA03540.1"/>
    </source>
</evidence>
<protein>
    <submittedName>
        <fullName evidence="3">HDC01245</fullName>
    </submittedName>
</protein>
<proteinExistence type="predicted"/>
<keyword evidence="2" id="KW-1133">Transmembrane helix</keyword>
<gene>
    <name evidence="3" type="ORF">HDC01245</name>
</gene>
<name>Q6IHS5_DROME</name>
<feature type="region of interest" description="Disordered" evidence="1">
    <location>
        <begin position="84"/>
        <end position="112"/>
    </location>
</feature>
<keyword evidence="2" id="KW-0812">Transmembrane</keyword>
<sequence>MQLSASGQHLCLGHVVIIVMLLGYWWTVGQLANWNALAESINHPAGPLADTNNCEKCITQWVGHHQRDRDLIPGICQSGRCQNPREPECQVPRAKSPSPECSKIPTRSYHAG</sequence>
<organism evidence="3">
    <name type="scientific">Drosophila melanogaster</name>
    <name type="common">Fruit fly</name>
    <dbReference type="NCBI Taxonomy" id="7227"/>
    <lineage>
        <taxon>Eukaryota</taxon>
        <taxon>Metazoa</taxon>
        <taxon>Ecdysozoa</taxon>
        <taxon>Arthropoda</taxon>
        <taxon>Hexapoda</taxon>
        <taxon>Insecta</taxon>
        <taxon>Pterygota</taxon>
        <taxon>Neoptera</taxon>
        <taxon>Endopterygota</taxon>
        <taxon>Diptera</taxon>
        <taxon>Brachycera</taxon>
        <taxon>Muscomorpha</taxon>
        <taxon>Ephydroidea</taxon>
        <taxon>Drosophilidae</taxon>
        <taxon>Drosophila</taxon>
        <taxon>Sophophora</taxon>
    </lineage>
</organism>
<accession>Q6IHS5</accession>
<evidence type="ECO:0000256" key="2">
    <source>
        <dbReference type="SAM" id="Phobius"/>
    </source>
</evidence>
<dbReference type="EMBL" id="BK003341">
    <property type="protein sequence ID" value="DAA03540.1"/>
    <property type="molecule type" value="Genomic_DNA"/>
</dbReference>